<keyword evidence="3" id="KW-1185">Reference proteome</keyword>
<dbReference type="VEuPathDB" id="FungiDB:TRICI_001645"/>
<feature type="compositionally biased region" description="Acidic residues" evidence="1">
    <location>
        <begin position="98"/>
        <end position="110"/>
    </location>
</feature>
<evidence type="ECO:0000256" key="1">
    <source>
        <dbReference type="SAM" id="MobiDB-lite"/>
    </source>
</evidence>
<accession>A0A642V7Y7</accession>
<dbReference type="Proteomes" id="UP000761534">
    <property type="component" value="Unassembled WGS sequence"/>
</dbReference>
<sequence length="181" mass="18328">MELVAAVVSGDRNSASQKNGFYAKLGEADPGGLGRAPRNTTAGMVVFFSRKEAKAFSSALQKGGFYPKLGEADPGGLGACPQKTSCTGDSAEGGGAEASDEAVDLVEGVDEAYQHGDEAEGSAAPDEGRVEVGEGELEQTQHTDGRSAQEVVFDPAAAGEQAASSVDGHAELPQQVIGAAQ</sequence>
<proteinExistence type="predicted"/>
<comment type="caution">
    <text evidence="2">The sequence shown here is derived from an EMBL/GenBank/DDBJ whole genome shotgun (WGS) entry which is preliminary data.</text>
</comment>
<evidence type="ECO:0000313" key="2">
    <source>
        <dbReference type="EMBL" id="KAA8916210.1"/>
    </source>
</evidence>
<feature type="region of interest" description="Disordered" evidence="1">
    <location>
        <begin position="70"/>
        <end position="181"/>
    </location>
</feature>
<dbReference type="EMBL" id="SWFS01000117">
    <property type="protein sequence ID" value="KAA8916210.1"/>
    <property type="molecule type" value="Genomic_DNA"/>
</dbReference>
<gene>
    <name evidence="2" type="ORF">TRICI_001645</name>
</gene>
<dbReference type="AlphaFoldDB" id="A0A642V7Y7"/>
<name>A0A642V7Y7_9ASCO</name>
<protein>
    <submittedName>
        <fullName evidence="2">Uncharacterized protein</fullName>
    </submittedName>
</protein>
<organism evidence="2 3">
    <name type="scientific">Trichomonascus ciferrii</name>
    <dbReference type="NCBI Taxonomy" id="44093"/>
    <lineage>
        <taxon>Eukaryota</taxon>
        <taxon>Fungi</taxon>
        <taxon>Dikarya</taxon>
        <taxon>Ascomycota</taxon>
        <taxon>Saccharomycotina</taxon>
        <taxon>Dipodascomycetes</taxon>
        <taxon>Dipodascales</taxon>
        <taxon>Trichomonascaceae</taxon>
        <taxon>Trichomonascus</taxon>
        <taxon>Trichomonascus ciferrii complex</taxon>
    </lineage>
</organism>
<evidence type="ECO:0000313" key="3">
    <source>
        <dbReference type="Proteomes" id="UP000761534"/>
    </source>
</evidence>
<reference evidence="2" key="1">
    <citation type="journal article" date="2019" name="G3 (Bethesda)">
        <title>Genome Assemblies of Two Rare Opportunistic Yeast Pathogens: Diutina rugosa (syn. Candida rugosa) and Trichomonascus ciferrii (syn. Candida ciferrii).</title>
        <authorList>
            <person name="Mixao V."/>
            <person name="Saus E."/>
            <person name="Hansen A.P."/>
            <person name="Lass-Florl C."/>
            <person name="Gabaldon T."/>
        </authorList>
    </citation>
    <scope>NUCLEOTIDE SEQUENCE</scope>
    <source>
        <strain evidence="2">CBS 4856</strain>
    </source>
</reference>